<evidence type="ECO:0000313" key="4">
    <source>
        <dbReference type="Proteomes" id="UP000235786"/>
    </source>
</evidence>
<dbReference type="Proteomes" id="UP000235786">
    <property type="component" value="Unassembled WGS sequence"/>
</dbReference>
<dbReference type="OrthoDB" id="2687452at2759"/>
<accession>A0A2J6RA35</accession>
<dbReference type="SMART" id="SM00355">
    <property type="entry name" value="ZnF_C2H2"/>
    <property type="match status" value="2"/>
</dbReference>
<gene>
    <name evidence="3" type="ORF">L207DRAFT_569933</name>
</gene>
<dbReference type="EMBL" id="KZ613952">
    <property type="protein sequence ID" value="PMD35382.1"/>
    <property type="molecule type" value="Genomic_DNA"/>
</dbReference>
<keyword evidence="4" id="KW-1185">Reference proteome</keyword>
<dbReference type="InterPro" id="IPR013087">
    <property type="entry name" value="Znf_C2H2_type"/>
</dbReference>
<evidence type="ECO:0000259" key="2">
    <source>
        <dbReference type="PROSITE" id="PS50157"/>
    </source>
</evidence>
<protein>
    <recommendedName>
        <fullName evidence="2">C2H2-type domain-containing protein</fullName>
    </recommendedName>
</protein>
<dbReference type="AlphaFoldDB" id="A0A2J6RA35"/>
<name>A0A2J6RA35_HYAVF</name>
<organism evidence="3 4">
    <name type="scientific">Hyaloscypha variabilis (strain UAMH 11265 / GT02V1 / F)</name>
    <name type="common">Meliniomyces variabilis</name>
    <dbReference type="NCBI Taxonomy" id="1149755"/>
    <lineage>
        <taxon>Eukaryota</taxon>
        <taxon>Fungi</taxon>
        <taxon>Dikarya</taxon>
        <taxon>Ascomycota</taxon>
        <taxon>Pezizomycotina</taxon>
        <taxon>Leotiomycetes</taxon>
        <taxon>Helotiales</taxon>
        <taxon>Hyaloscyphaceae</taxon>
        <taxon>Hyaloscypha</taxon>
        <taxon>Hyaloscypha variabilis</taxon>
    </lineage>
</organism>
<feature type="domain" description="C2H2-type" evidence="2">
    <location>
        <begin position="331"/>
        <end position="356"/>
    </location>
</feature>
<dbReference type="PROSITE" id="PS50157">
    <property type="entry name" value="ZINC_FINGER_C2H2_2"/>
    <property type="match status" value="1"/>
</dbReference>
<dbReference type="GO" id="GO:0008270">
    <property type="term" value="F:zinc ion binding"/>
    <property type="evidence" value="ECO:0007669"/>
    <property type="project" value="UniProtKB-KW"/>
</dbReference>
<sequence length="403" mass="43126">MSNASLLPTRIPRFGTLACSGRSPNPGSVSGPVPFGASRGCSGAGADNCLEGNTCIGTCQLSNSALSHAWQSLSPDDVFASCPYQEELVPAQSSLAGPDNRNLVAFALPTHSPQGPYADGLTELCSNLHNDISSVQGHGFEGSYSNYSNPIVHDNTQAWDFNNGVANLGLSGSMSMNQSAVPCSNNCNTETRLFASGNSQDLDYSIPLLEHNDTWEANNPSVAGTQSLDMLSLGVGQAVYEKLMSEPTALQEPVFGLSNSMPNLAADFSLNSYPLFQPSHGTFDVVVGQGLPIQQTPGQGYQHSVDLGQGQLPIASPPTLLQQHTIGSQTFVCSFRDCDHSFSRKADLARHRKTVHGVNHVKHFCQIPGCPKNQGQFQGYSRGDKLTEHMWKKHGDLGFTKNR</sequence>
<reference evidence="3 4" key="1">
    <citation type="submission" date="2016-04" db="EMBL/GenBank/DDBJ databases">
        <title>A degradative enzymes factory behind the ericoid mycorrhizal symbiosis.</title>
        <authorList>
            <consortium name="DOE Joint Genome Institute"/>
            <person name="Martino E."/>
            <person name="Morin E."/>
            <person name="Grelet G."/>
            <person name="Kuo A."/>
            <person name="Kohler A."/>
            <person name="Daghino S."/>
            <person name="Barry K."/>
            <person name="Choi C."/>
            <person name="Cichocki N."/>
            <person name="Clum A."/>
            <person name="Copeland A."/>
            <person name="Hainaut M."/>
            <person name="Haridas S."/>
            <person name="Labutti K."/>
            <person name="Lindquist E."/>
            <person name="Lipzen A."/>
            <person name="Khouja H.-R."/>
            <person name="Murat C."/>
            <person name="Ohm R."/>
            <person name="Olson A."/>
            <person name="Spatafora J."/>
            <person name="Veneault-Fourrey C."/>
            <person name="Henrissat B."/>
            <person name="Grigoriev I."/>
            <person name="Martin F."/>
            <person name="Perotto S."/>
        </authorList>
    </citation>
    <scope>NUCLEOTIDE SEQUENCE [LARGE SCALE GENOMIC DNA]</scope>
    <source>
        <strain evidence="3 4">F</strain>
    </source>
</reference>
<keyword evidence="1" id="KW-0479">Metal-binding</keyword>
<dbReference type="STRING" id="1149755.A0A2J6RA35"/>
<keyword evidence="1" id="KW-0863">Zinc-finger</keyword>
<keyword evidence="1" id="KW-0862">Zinc</keyword>
<evidence type="ECO:0000256" key="1">
    <source>
        <dbReference type="PROSITE-ProRule" id="PRU00042"/>
    </source>
</evidence>
<evidence type="ECO:0000313" key="3">
    <source>
        <dbReference type="EMBL" id="PMD35382.1"/>
    </source>
</evidence>
<dbReference type="PROSITE" id="PS00028">
    <property type="entry name" value="ZINC_FINGER_C2H2_1"/>
    <property type="match status" value="1"/>
</dbReference>
<proteinExistence type="predicted"/>
<dbReference type="Gene3D" id="3.30.160.60">
    <property type="entry name" value="Classic Zinc Finger"/>
    <property type="match status" value="1"/>
</dbReference>